<name>A0ABR7MYK5_9FIRM</name>
<accession>A0ABR7MYK5</accession>
<gene>
    <name evidence="2" type="ORF">H8704_02255</name>
</gene>
<evidence type="ECO:0000313" key="2">
    <source>
        <dbReference type="EMBL" id="MBC8561465.1"/>
    </source>
</evidence>
<comment type="caution">
    <text evidence="2">The sequence shown here is derived from an EMBL/GenBank/DDBJ whole genome shotgun (WGS) entry which is preliminary data.</text>
</comment>
<organism evidence="2 3">
    <name type="scientific">Jutongia huaianensis</name>
    <dbReference type="NCBI Taxonomy" id="2763668"/>
    <lineage>
        <taxon>Bacteria</taxon>
        <taxon>Bacillati</taxon>
        <taxon>Bacillota</taxon>
        <taxon>Clostridia</taxon>
        <taxon>Lachnospirales</taxon>
        <taxon>Lachnospiraceae</taxon>
        <taxon>Jutongia</taxon>
    </lineage>
</organism>
<reference evidence="2 3" key="1">
    <citation type="submission" date="2020-08" db="EMBL/GenBank/DDBJ databases">
        <title>Genome public.</title>
        <authorList>
            <person name="Liu C."/>
            <person name="Sun Q."/>
        </authorList>
    </citation>
    <scope>NUCLEOTIDE SEQUENCE [LARGE SCALE GENOMIC DNA]</scope>
    <source>
        <strain evidence="2 3">NSJ-37</strain>
    </source>
</reference>
<protein>
    <recommendedName>
        <fullName evidence="4">Chemotaxis phosphatase CheX-like domain-containing protein</fullName>
    </recommendedName>
</protein>
<evidence type="ECO:0000256" key="1">
    <source>
        <dbReference type="ARBA" id="ARBA00022500"/>
    </source>
</evidence>
<dbReference type="RefSeq" id="WP_022465254.1">
    <property type="nucleotide sequence ID" value="NZ_JACRSX010000002.1"/>
</dbReference>
<proteinExistence type="predicted"/>
<dbReference type="InterPro" id="IPR028976">
    <property type="entry name" value="CheC-like_sf"/>
</dbReference>
<sequence length="160" mass="18407">MEDIRDILRIPNREVVSVTKVLTGVDLKKTDSNQCAKEKVLTVMIHTRGFFLANIKCEMDRDMFEQIISGMYGGGMPPDEEQSLYMNEYMNIVCGRIVSKINTLTGSVSKLSIPEYFGEHDPDFGRDEQAYHIMLAYRYGRGFLRFIIQFEFQQNGGEDI</sequence>
<evidence type="ECO:0008006" key="4">
    <source>
        <dbReference type="Google" id="ProtNLM"/>
    </source>
</evidence>
<dbReference type="Proteomes" id="UP000606193">
    <property type="component" value="Unassembled WGS sequence"/>
</dbReference>
<keyword evidence="3" id="KW-1185">Reference proteome</keyword>
<keyword evidence="1" id="KW-0145">Chemotaxis</keyword>
<evidence type="ECO:0000313" key="3">
    <source>
        <dbReference type="Proteomes" id="UP000606193"/>
    </source>
</evidence>
<dbReference type="EMBL" id="JACRSX010000002">
    <property type="protein sequence ID" value="MBC8561465.1"/>
    <property type="molecule type" value="Genomic_DNA"/>
</dbReference>
<dbReference type="SUPFAM" id="SSF103039">
    <property type="entry name" value="CheC-like"/>
    <property type="match status" value="1"/>
</dbReference>
<dbReference type="Gene3D" id="3.40.1550.10">
    <property type="entry name" value="CheC-like"/>
    <property type="match status" value="1"/>
</dbReference>